<reference evidence="6 7" key="1">
    <citation type="submission" date="2020-07" db="EMBL/GenBank/DDBJ databases">
        <title>Genomic Encyclopedia of Type Strains, Phase IV (KMG-V): Genome sequencing to study the core and pangenomes of soil and plant-associated prokaryotes.</title>
        <authorList>
            <person name="Whitman W."/>
        </authorList>
    </citation>
    <scope>NUCLEOTIDE SEQUENCE [LARGE SCALE GENOMIC DNA]</scope>
    <source>
        <strain evidence="6 7">SAS40</strain>
    </source>
</reference>
<evidence type="ECO:0000256" key="2">
    <source>
        <dbReference type="ARBA" id="ARBA00023015"/>
    </source>
</evidence>
<dbReference type="PRINTS" id="PR00039">
    <property type="entry name" value="HTHLYSR"/>
</dbReference>
<evidence type="ECO:0000256" key="1">
    <source>
        <dbReference type="ARBA" id="ARBA00009437"/>
    </source>
</evidence>
<dbReference type="Gene3D" id="3.40.190.10">
    <property type="entry name" value="Periplasmic binding protein-like II"/>
    <property type="match status" value="2"/>
</dbReference>
<sequence length="297" mass="32699">MELRQLRYFVVVAEELHFSRAAARLNMSQPPLSQQIKALEADIGATLFHRTKRSVALTAAGRDLYEQLGPWLAGLGDIVGRARRIAKGEEGQLSVACSFSTTQALLPQIIRNFRDSYPKITLRLREMQIEQQLESLARGLVDIGIMRLPVDESHLMTAPLYDEALMVALPLHHPLAARKHLSLIDLKDEVFLKASRNSAALFESIQSICRRAGFEATVTDVSSNLNTAVGLVGVGMGIALVPESMRWAKPSQIVYRPLRDSPRSTVGAVWRRGDAPPAIALFVDVANKTAVASQAKR</sequence>
<dbReference type="InterPro" id="IPR036390">
    <property type="entry name" value="WH_DNA-bd_sf"/>
</dbReference>
<dbReference type="InterPro" id="IPR000847">
    <property type="entry name" value="LysR_HTH_N"/>
</dbReference>
<dbReference type="Gene3D" id="1.10.10.10">
    <property type="entry name" value="Winged helix-like DNA-binding domain superfamily/Winged helix DNA-binding domain"/>
    <property type="match status" value="1"/>
</dbReference>
<dbReference type="CDD" id="cd08414">
    <property type="entry name" value="PBP2_LTTR_aromatics_like"/>
    <property type="match status" value="1"/>
</dbReference>
<keyword evidence="2" id="KW-0805">Transcription regulation</keyword>
<dbReference type="PANTHER" id="PTHR30346:SF0">
    <property type="entry name" value="HCA OPERON TRANSCRIPTIONAL ACTIVATOR HCAR"/>
    <property type="match status" value="1"/>
</dbReference>
<dbReference type="EMBL" id="JACBYR010000001">
    <property type="protein sequence ID" value="NYE82624.1"/>
    <property type="molecule type" value="Genomic_DNA"/>
</dbReference>
<name>A0A7Y9IUQ4_9BURK</name>
<keyword evidence="3 6" id="KW-0238">DNA-binding</keyword>
<dbReference type="SUPFAM" id="SSF46785">
    <property type="entry name" value="Winged helix' DNA-binding domain"/>
    <property type="match status" value="1"/>
</dbReference>
<dbReference type="GO" id="GO:0032993">
    <property type="term" value="C:protein-DNA complex"/>
    <property type="evidence" value="ECO:0007669"/>
    <property type="project" value="TreeGrafter"/>
</dbReference>
<organism evidence="6 7">
    <name type="scientific">Pigmentiphaga litoralis</name>
    <dbReference type="NCBI Taxonomy" id="516702"/>
    <lineage>
        <taxon>Bacteria</taxon>
        <taxon>Pseudomonadati</taxon>
        <taxon>Pseudomonadota</taxon>
        <taxon>Betaproteobacteria</taxon>
        <taxon>Burkholderiales</taxon>
        <taxon>Alcaligenaceae</taxon>
        <taxon>Pigmentiphaga</taxon>
    </lineage>
</organism>
<protein>
    <submittedName>
        <fullName evidence="6">DNA-binding transcriptional LysR family regulator</fullName>
    </submittedName>
</protein>
<dbReference type="SUPFAM" id="SSF53850">
    <property type="entry name" value="Periplasmic binding protein-like II"/>
    <property type="match status" value="1"/>
</dbReference>
<evidence type="ECO:0000256" key="3">
    <source>
        <dbReference type="ARBA" id="ARBA00023125"/>
    </source>
</evidence>
<dbReference type="PROSITE" id="PS50931">
    <property type="entry name" value="HTH_LYSR"/>
    <property type="match status" value="1"/>
</dbReference>
<dbReference type="InterPro" id="IPR005119">
    <property type="entry name" value="LysR_subst-bd"/>
</dbReference>
<dbReference type="Pfam" id="PF00126">
    <property type="entry name" value="HTH_1"/>
    <property type="match status" value="1"/>
</dbReference>
<comment type="similarity">
    <text evidence="1">Belongs to the LysR transcriptional regulatory family.</text>
</comment>
<dbReference type="Pfam" id="PF03466">
    <property type="entry name" value="LysR_substrate"/>
    <property type="match status" value="1"/>
</dbReference>
<dbReference type="InterPro" id="IPR036388">
    <property type="entry name" value="WH-like_DNA-bd_sf"/>
</dbReference>
<accession>A0A7Y9IUQ4</accession>
<evidence type="ECO:0000256" key="4">
    <source>
        <dbReference type="ARBA" id="ARBA00023163"/>
    </source>
</evidence>
<dbReference type="PANTHER" id="PTHR30346">
    <property type="entry name" value="TRANSCRIPTIONAL DUAL REGULATOR HCAR-RELATED"/>
    <property type="match status" value="1"/>
</dbReference>
<dbReference type="GO" id="GO:0003677">
    <property type="term" value="F:DNA binding"/>
    <property type="evidence" value="ECO:0007669"/>
    <property type="project" value="UniProtKB-KW"/>
</dbReference>
<keyword evidence="7" id="KW-1185">Reference proteome</keyword>
<dbReference type="Proteomes" id="UP000542125">
    <property type="component" value="Unassembled WGS sequence"/>
</dbReference>
<feature type="domain" description="HTH lysR-type" evidence="5">
    <location>
        <begin position="1"/>
        <end position="58"/>
    </location>
</feature>
<evidence type="ECO:0000313" key="6">
    <source>
        <dbReference type="EMBL" id="NYE82624.1"/>
    </source>
</evidence>
<proteinExistence type="inferred from homology"/>
<dbReference type="AlphaFoldDB" id="A0A7Y9IUQ4"/>
<dbReference type="FunFam" id="1.10.10.10:FF:000001">
    <property type="entry name" value="LysR family transcriptional regulator"/>
    <property type="match status" value="1"/>
</dbReference>
<dbReference type="GO" id="GO:0003700">
    <property type="term" value="F:DNA-binding transcription factor activity"/>
    <property type="evidence" value="ECO:0007669"/>
    <property type="project" value="InterPro"/>
</dbReference>
<keyword evidence="4" id="KW-0804">Transcription</keyword>
<evidence type="ECO:0000259" key="5">
    <source>
        <dbReference type="PROSITE" id="PS50931"/>
    </source>
</evidence>
<comment type="caution">
    <text evidence="6">The sequence shown here is derived from an EMBL/GenBank/DDBJ whole genome shotgun (WGS) entry which is preliminary data.</text>
</comment>
<gene>
    <name evidence="6" type="ORF">FHW18_001895</name>
</gene>
<evidence type="ECO:0000313" key="7">
    <source>
        <dbReference type="Proteomes" id="UP000542125"/>
    </source>
</evidence>
<dbReference type="RefSeq" id="WP_179585669.1">
    <property type="nucleotide sequence ID" value="NZ_JACBYR010000001.1"/>
</dbReference>